<evidence type="ECO:0008006" key="2">
    <source>
        <dbReference type="Google" id="ProtNLM"/>
    </source>
</evidence>
<dbReference type="PANTHER" id="PTHR37954">
    <property type="entry name" value="BLL4979 PROTEIN"/>
    <property type="match status" value="1"/>
</dbReference>
<dbReference type="PANTHER" id="PTHR37954:SF3">
    <property type="entry name" value="DUF169 DOMAIN-CONTAINING PROTEIN"/>
    <property type="match status" value="1"/>
</dbReference>
<evidence type="ECO:0000313" key="1">
    <source>
        <dbReference type="EMBL" id="SVB36364.1"/>
    </source>
</evidence>
<proteinExistence type="predicted"/>
<dbReference type="Pfam" id="PF02596">
    <property type="entry name" value="DUF169"/>
    <property type="match status" value="1"/>
</dbReference>
<gene>
    <name evidence="1" type="ORF">METZ01_LOCUS189218</name>
</gene>
<protein>
    <recommendedName>
        <fullName evidence="2">DUF169 domain-containing protein</fullName>
    </recommendedName>
</protein>
<name>A0A382DEF8_9ZZZZ</name>
<dbReference type="EMBL" id="UINC01038814">
    <property type="protein sequence ID" value="SVB36364.1"/>
    <property type="molecule type" value="Genomic_DNA"/>
</dbReference>
<accession>A0A382DEF8</accession>
<dbReference type="InterPro" id="IPR003748">
    <property type="entry name" value="DUF169"/>
</dbReference>
<dbReference type="AlphaFoldDB" id="A0A382DEF8"/>
<organism evidence="1">
    <name type="scientific">marine metagenome</name>
    <dbReference type="NCBI Taxonomy" id="408172"/>
    <lineage>
        <taxon>unclassified sequences</taxon>
        <taxon>metagenomes</taxon>
        <taxon>ecological metagenomes</taxon>
    </lineage>
</organism>
<sequence length="236" mass="26225">MDNAKIGQEISSAFGLDIPPVAMSLVEEQPQGIEVMEEEVPSFCTFWRMAEKKSFYAPANKHYNCPIGSMVLGFEMPKEVQEQLGGMVKKMCECSYLSEDEPANIPTITEKKAGVVYGPLKDFPVEPQLILMWLKPSQAMIYNEVLGCCKWSESMDSMALGRPACAVIPTTLNKSPFGMSLGCTGMRTFTEVSDDHILATLNCKEIDSFMSSLKTTVSANNEMKEFYLEHKKNITG</sequence>
<reference evidence="1" key="1">
    <citation type="submission" date="2018-05" db="EMBL/GenBank/DDBJ databases">
        <authorList>
            <person name="Lanie J.A."/>
            <person name="Ng W.-L."/>
            <person name="Kazmierczak K.M."/>
            <person name="Andrzejewski T.M."/>
            <person name="Davidsen T.M."/>
            <person name="Wayne K.J."/>
            <person name="Tettelin H."/>
            <person name="Glass J.I."/>
            <person name="Rusch D."/>
            <person name="Podicherti R."/>
            <person name="Tsui H.-C.T."/>
            <person name="Winkler M.E."/>
        </authorList>
    </citation>
    <scope>NUCLEOTIDE SEQUENCE</scope>
</reference>